<dbReference type="EMBL" id="HE616742">
    <property type="protein sequence ID" value="CCE89451.1"/>
    <property type="molecule type" value="Genomic_DNA"/>
</dbReference>
<evidence type="ECO:0000313" key="2">
    <source>
        <dbReference type="EMBL" id="CCE89451.1"/>
    </source>
</evidence>
<keyword evidence="1" id="KW-0812">Transmembrane</keyword>
<dbReference type="Proteomes" id="UP000005627">
    <property type="component" value="Chromosome 1"/>
</dbReference>
<dbReference type="KEGG" id="tdl:TDEL_0A01190"/>
<dbReference type="OrthoDB" id="4036062at2759"/>
<dbReference type="FunCoup" id="G8ZLF7">
    <property type="interactions" value="148"/>
</dbReference>
<feature type="transmembrane region" description="Helical" evidence="1">
    <location>
        <begin position="33"/>
        <end position="59"/>
    </location>
</feature>
<dbReference type="InterPro" id="IPR001142">
    <property type="entry name" value="DUP/COS"/>
</dbReference>
<sequence>MSTGEMEKTDYRDFEDASVDIPKKRFRSCFTWFCYEVSSFYESYVMLACFGLLLCFPSVMSSLRFIVSLATAMLLLALTTVGMILTAVICITSEMKKAKSLVRRNIKAVAEAIEEVFSSEQETLALGWDNVACRLNRKFYAAGEWKTPYYYFDGQQCEDYFRHNVLQPLYKQKVTKSYDKSDLRAAVSIYEQRLNDQFNQDKEDITVLAKGGLPADSHRSKFIWKLKNSSTQVGLKICFFSALAYTFSHTWCLRLVQIMIILITASAVIFTGYSPELSKTRIRIRLLATIADVAPGEDMDRWDMVAKRINGYVMQDSNDTCAKMFFDGKDCMKFSKNVLNPLMSKSTSYYQFPAYDLVPLATEAFKPSI</sequence>
<keyword evidence="1" id="KW-0472">Membrane</keyword>
<keyword evidence="3" id="KW-1185">Reference proteome</keyword>
<feature type="transmembrane region" description="Helical" evidence="1">
    <location>
        <begin position="253"/>
        <end position="273"/>
    </location>
</feature>
<keyword evidence="1" id="KW-1133">Transmembrane helix</keyword>
<proteinExistence type="predicted"/>
<evidence type="ECO:0000313" key="3">
    <source>
        <dbReference type="Proteomes" id="UP000005627"/>
    </source>
</evidence>
<reference evidence="2 3" key="1">
    <citation type="journal article" date="2011" name="Proc. Natl. Acad. Sci. U.S.A.">
        <title>Evolutionary erosion of yeast sex chromosomes by mating-type switching accidents.</title>
        <authorList>
            <person name="Gordon J.L."/>
            <person name="Armisen D."/>
            <person name="Proux-Wera E."/>
            <person name="Oheigeartaigh S.S."/>
            <person name="Byrne K.P."/>
            <person name="Wolfe K.H."/>
        </authorList>
    </citation>
    <scope>NUCLEOTIDE SEQUENCE [LARGE SCALE GENOMIC DNA]</scope>
    <source>
        <strain evidence="3">ATCC 10662 / CBS 1146 / NBRC 0425 / NCYC 2629 / NRRL Y-866</strain>
    </source>
</reference>
<feature type="transmembrane region" description="Helical" evidence="1">
    <location>
        <begin position="65"/>
        <end position="91"/>
    </location>
</feature>
<dbReference type="RefSeq" id="XP_003678662.1">
    <property type="nucleotide sequence ID" value="XM_003678614.1"/>
</dbReference>
<dbReference type="InParanoid" id="G8ZLF7"/>
<dbReference type="HOGENOM" id="CLU_062892_1_0_1"/>
<dbReference type="AlphaFoldDB" id="G8ZLF7"/>
<protein>
    <submittedName>
        <fullName evidence="2">Uncharacterized protein</fullName>
    </submittedName>
</protein>
<accession>G8ZLF7</accession>
<gene>
    <name evidence="2" type="primary">TDEL0A01190</name>
    <name evidence="2" type="ORF">TDEL_0A01190</name>
</gene>
<dbReference type="GeneID" id="11503032"/>
<evidence type="ECO:0000256" key="1">
    <source>
        <dbReference type="SAM" id="Phobius"/>
    </source>
</evidence>
<dbReference type="Pfam" id="PF00674">
    <property type="entry name" value="DUP"/>
    <property type="match status" value="2"/>
</dbReference>
<name>G8ZLF7_TORDE</name>
<dbReference type="eggNOG" id="ENOG502SAGH">
    <property type="taxonomic scope" value="Eukaryota"/>
</dbReference>
<organism evidence="2 3">
    <name type="scientific">Torulaspora delbrueckii</name>
    <name type="common">Yeast</name>
    <name type="synonym">Candida colliculosa</name>
    <dbReference type="NCBI Taxonomy" id="4950"/>
    <lineage>
        <taxon>Eukaryota</taxon>
        <taxon>Fungi</taxon>
        <taxon>Dikarya</taxon>
        <taxon>Ascomycota</taxon>
        <taxon>Saccharomycotina</taxon>
        <taxon>Saccharomycetes</taxon>
        <taxon>Saccharomycetales</taxon>
        <taxon>Saccharomycetaceae</taxon>
        <taxon>Torulaspora</taxon>
    </lineage>
</organism>